<dbReference type="STRING" id="157687.HMPREF3180_02280"/>
<accession>A0A133ZW07</accession>
<dbReference type="GO" id="GO:0003677">
    <property type="term" value="F:DNA binding"/>
    <property type="evidence" value="ECO:0007669"/>
    <property type="project" value="InterPro"/>
</dbReference>
<evidence type="ECO:0000313" key="2">
    <source>
        <dbReference type="EMBL" id="KXB59618.1"/>
    </source>
</evidence>
<sequence>MKLILNIEHRHILFTIPKECRQFFFYDRNLLSKLSTAVNEIFKFTFHNISKKNLRKNKISKFSKKYFTDSDIVHYGLISIIHTFGRDLKWNPHIHAIVSLGGFTKNFDFRKMRHFNVDTIAGQWKYHVLKIIQNGEYNDSKIKMKALDTVAKLYKENKRFFFNVGDSDINSTKGIVRYLERYLARSPIAEYKISEIDDDKVTFFFNDLANNKKKTYITMPAEKFISQILIHLPPKNFKMVNRYGFYSIHISDKLKKAMQPLKKNIVVSKYSFYQRQMYITFGINPFFCPKCKIRMIVWEFYHYLYPPLKKCR</sequence>
<evidence type="ECO:0000313" key="3">
    <source>
        <dbReference type="Proteomes" id="UP000070483"/>
    </source>
</evidence>
<proteinExistence type="predicted"/>
<dbReference type="EMBL" id="LSDD01000169">
    <property type="protein sequence ID" value="KXB59618.1"/>
    <property type="molecule type" value="Genomic_DNA"/>
</dbReference>
<dbReference type="Pfam" id="PF04986">
    <property type="entry name" value="Y2_Tnp"/>
    <property type="match status" value="1"/>
</dbReference>
<dbReference type="AlphaFoldDB" id="A0A133ZW07"/>
<organism evidence="2 3">
    <name type="scientific">Leptotrichia wadei</name>
    <dbReference type="NCBI Taxonomy" id="157687"/>
    <lineage>
        <taxon>Bacteria</taxon>
        <taxon>Fusobacteriati</taxon>
        <taxon>Fusobacteriota</taxon>
        <taxon>Fusobacteriia</taxon>
        <taxon>Fusobacteriales</taxon>
        <taxon>Leptotrichiaceae</taxon>
        <taxon>Leptotrichia</taxon>
    </lineage>
</organism>
<dbReference type="PANTHER" id="PTHR37023">
    <property type="entry name" value="TRANSPOSASE"/>
    <property type="match status" value="1"/>
</dbReference>
<protein>
    <recommendedName>
        <fullName evidence="1">Transposase IS801/IS1294 domain-containing protein</fullName>
    </recommendedName>
</protein>
<comment type="caution">
    <text evidence="2">The sequence shown here is derived from an EMBL/GenBank/DDBJ whole genome shotgun (WGS) entry which is preliminary data.</text>
</comment>
<name>A0A133ZW07_9FUSO</name>
<feature type="domain" description="Transposase IS801/IS1294" evidence="1">
    <location>
        <begin position="76"/>
        <end position="249"/>
    </location>
</feature>
<dbReference type="GO" id="GO:0006313">
    <property type="term" value="P:DNA transposition"/>
    <property type="evidence" value="ECO:0007669"/>
    <property type="project" value="InterPro"/>
</dbReference>
<dbReference type="GO" id="GO:0004803">
    <property type="term" value="F:transposase activity"/>
    <property type="evidence" value="ECO:0007669"/>
    <property type="project" value="InterPro"/>
</dbReference>
<dbReference type="Proteomes" id="UP000070483">
    <property type="component" value="Unassembled WGS sequence"/>
</dbReference>
<dbReference type="PANTHER" id="PTHR37023:SF1">
    <property type="entry name" value="ISSOD25 TRANSPOSASE TNPA_ISSOD25"/>
    <property type="match status" value="1"/>
</dbReference>
<reference evidence="3" key="1">
    <citation type="submission" date="2016-01" db="EMBL/GenBank/DDBJ databases">
        <authorList>
            <person name="Mitreva M."/>
            <person name="Pepin K.H."/>
            <person name="Mihindukulasuriya K.A."/>
            <person name="Fulton R."/>
            <person name="Fronick C."/>
            <person name="O'Laughlin M."/>
            <person name="Miner T."/>
            <person name="Herter B."/>
            <person name="Rosa B.A."/>
            <person name="Cordes M."/>
            <person name="Tomlinson C."/>
            <person name="Wollam A."/>
            <person name="Palsikar V.B."/>
            <person name="Mardis E.R."/>
            <person name="Wilson R.K."/>
        </authorList>
    </citation>
    <scope>NUCLEOTIDE SEQUENCE [LARGE SCALE GENOMIC DNA]</scope>
    <source>
        <strain evidence="3">KA00185</strain>
    </source>
</reference>
<gene>
    <name evidence="2" type="ORF">HMPREF3180_02280</name>
</gene>
<evidence type="ECO:0000259" key="1">
    <source>
        <dbReference type="Pfam" id="PF04986"/>
    </source>
</evidence>
<dbReference type="PATRIC" id="fig|157687.3.peg.2284"/>
<dbReference type="InterPro" id="IPR007069">
    <property type="entry name" value="Transposase_32"/>
</dbReference>
<keyword evidence="3" id="KW-1185">Reference proteome</keyword>